<evidence type="ECO:0000256" key="1">
    <source>
        <dbReference type="ARBA" id="ARBA00001554"/>
    </source>
</evidence>
<dbReference type="GO" id="GO:0009416">
    <property type="term" value="P:response to light stimulus"/>
    <property type="evidence" value="ECO:0007669"/>
    <property type="project" value="UniProtKB-ARBA"/>
</dbReference>
<dbReference type="GO" id="GO:0006729">
    <property type="term" value="P:tetrahydrobiopterin biosynthetic process"/>
    <property type="evidence" value="ECO:0007669"/>
    <property type="project" value="InterPro"/>
</dbReference>
<proteinExistence type="inferred from homology"/>
<evidence type="ECO:0000256" key="2">
    <source>
        <dbReference type="ARBA" id="ARBA00001962"/>
    </source>
</evidence>
<accession>A0AAV0MUL6</accession>
<dbReference type="InterPro" id="IPR001189">
    <property type="entry name" value="Mn/Fe_SOD"/>
</dbReference>
<dbReference type="EMBL" id="CAMGYJ010000007">
    <property type="protein sequence ID" value="CAI0449733.1"/>
    <property type="molecule type" value="Genomic_DNA"/>
</dbReference>
<organism evidence="16 17">
    <name type="scientific">Linum tenue</name>
    <dbReference type="NCBI Taxonomy" id="586396"/>
    <lineage>
        <taxon>Eukaryota</taxon>
        <taxon>Viridiplantae</taxon>
        <taxon>Streptophyta</taxon>
        <taxon>Embryophyta</taxon>
        <taxon>Tracheophyta</taxon>
        <taxon>Spermatophyta</taxon>
        <taxon>Magnoliopsida</taxon>
        <taxon>eudicotyledons</taxon>
        <taxon>Gunneridae</taxon>
        <taxon>Pentapetalae</taxon>
        <taxon>rosids</taxon>
        <taxon>fabids</taxon>
        <taxon>Malpighiales</taxon>
        <taxon>Linaceae</taxon>
        <taxon>Linum</taxon>
    </lineage>
</organism>
<dbReference type="SUPFAM" id="SSF54719">
    <property type="entry name" value="Fe,Mn superoxide dismutase (SOD), C-terminal domain"/>
    <property type="match status" value="1"/>
</dbReference>
<keyword evidence="10" id="KW-0408">Iron</keyword>
<keyword evidence="7" id="KW-0934">Plastid</keyword>
<dbReference type="Gene3D" id="3.55.40.20">
    <property type="entry name" value="Iron/manganese superoxide dismutase, C-terminal domain"/>
    <property type="match status" value="1"/>
</dbReference>
<evidence type="ECO:0000256" key="8">
    <source>
        <dbReference type="ARBA" id="ARBA00022723"/>
    </source>
</evidence>
<feature type="region of interest" description="Disordered" evidence="13">
    <location>
        <begin position="1"/>
        <end position="22"/>
    </location>
</feature>
<evidence type="ECO:0000313" key="17">
    <source>
        <dbReference type="Proteomes" id="UP001154282"/>
    </source>
</evidence>
<dbReference type="PRINTS" id="PR01703">
    <property type="entry name" value="MNSODISMTASE"/>
</dbReference>
<dbReference type="InterPro" id="IPR036428">
    <property type="entry name" value="PCD_sf"/>
</dbReference>
<dbReference type="FunFam" id="3.55.40.20:FF:000005">
    <property type="entry name" value="Superoxide dismutase"/>
    <property type="match status" value="1"/>
</dbReference>
<comment type="subcellular location">
    <subcellularLocation>
        <location evidence="3">Plastid</location>
        <location evidence="3">Chloroplast</location>
    </subcellularLocation>
</comment>
<evidence type="ECO:0000256" key="11">
    <source>
        <dbReference type="ARBA" id="ARBA00023239"/>
    </source>
</evidence>
<evidence type="ECO:0000256" key="3">
    <source>
        <dbReference type="ARBA" id="ARBA00004229"/>
    </source>
</evidence>
<evidence type="ECO:0000256" key="10">
    <source>
        <dbReference type="ARBA" id="ARBA00023004"/>
    </source>
</evidence>
<evidence type="ECO:0000256" key="4">
    <source>
        <dbReference type="ARBA" id="ARBA00006472"/>
    </source>
</evidence>
<dbReference type="AlphaFoldDB" id="A0AAV0MUL6"/>
<comment type="catalytic activity">
    <reaction evidence="12">
        <text>2 superoxide + 2 H(+) = H2O2 + O2</text>
        <dbReference type="Rhea" id="RHEA:20696"/>
        <dbReference type="ChEBI" id="CHEBI:15378"/>
        <dbReference type="ChEBI" id="CHEBI:15379"/>
        <dbReference type="ChEBI" id="CHEBI:16240"/>
        <dbReference type="ChEBI" id="CHEBI:18421"/>
        <dbReference type="EC" id="1.15.1.1"/>
    </reaction>
</comment>
<dbReference type="Proteomes" id="UP001154282">
    <property type="component" value="Unassembled WGS sequence"/>
</dbReference>
<feature type="compositionally biased region" description="Basic and acidic residues" evidence="13">
    <location>
        <begin position="431"/>
        <end position="449"/>
    </location>
</feature>
<dbReference type="SUPFAM" id="SSF46609">
    <property type="entry name" value="Fe,Mn superoxide dismutase (SOD), N-terminal domain"/>
    <property type="match status" value="1"/>
</dbReference>
<keyword evidence="9" id="KW-0560">Oxidoreductase</keyword>
<comment type="catalytic activity">
    <reaction evidence="1">
        <text>(4aS,6R)-4a-hydroxy-L-erythro-5,6,7,8-tetrahydrobiopterin = (6R)-L-erythro-6,7-dihydrobiopterin + H2O</text>
        <dbReference type="Rhea" id="RHEA:11920"/>
        <dbReference type="ChEBI" id="CHEBI:15377"/>
        <dbReference type="ChEBI" id="CHEBI:15642"/>
        <dbReference type="ChEBI" id="CHEBI:43120"/>
        <dbReference type="EC" id="4.2.1.96"/>
    </reaction>
</comment>
<evidence type="ECO:0000259" key="15">
    <source>
        <dbReference type="Pfam" id="PF02777"/>
    </source>
</evidence>
<dbReference type="InterPro" id="IPR036314">
    <property type="entry name" value="SOD_C_sf"/>
</dbReference>
<dbReference type="PANTHER" id="PTHR42769:SF3">
    <property type="entry name" value="SUPEROXIDE DISMUTASE [FE] 2, CHLOROPLASTIC"/>
    <property type="match status" value="1"/>
</dbReference>
<feature type="domain" description="Manganese/iron superoxide dismutase C-terminal" evidence="15">
    <location>
        <begin position="317"/>
        <end position="426"/>
    </location>
</feature>
<dbReference type="GO" id="GO:0042644">
    <property type="term" value="C:chloroplast nucleoid"/>
    <property type="evidence" value="ECO:0007669"/>
    <property type="project" value="TreeGrafter"/>
</dbReference>
<dbReference type="GO" id="GO:0004784">
    <property type="term" value="F:superoxide dismutase activity"/>
    <property type="evidence" value="ECO:0007669"/>
    <property type="project" value="UniProtKB-EC"/>
</dbReference>
<evidence type="ECO:0000256" key="12">
    <source>
        <dbReference type="ARBA" id="ARBA00049204"/>
    </source>
</evidence>
<evidence type="ECO:0000256" key="7">
    <source>
        <dbReference type="ARBA" id="ARBA00022640"/>
    </source>
</evidence>
<evidence type="ECO:0000256" key="6">
    <source>
        <dbReference type="ARBA" id="ARBA00022528"/>
    </source>
</evidence>
<comment type="caution">
    <text evidence="16">The sequence shown here is derived from an EMBL/GenBank/DDBJ whole genome shotgun (WGS) entry which is preliminary data.</text>
</comment>
<comment type="similarity">
    <text evidence="5">Belongs to the iron/manganese superoxide dismutase family.</text>
</comment>
<evidence type="ECO:0008006" key="18">
    <source>
        <dbReference type="Google" id="ProtNLM"/>
    </source>
</evidence>
<comment type="cofactor">
    <cofactor evidence="2">
        <name>Fe cation</name>
        <dbReference type="ChEBI" id="CHEBI:24875"/>
    </cofactor>
</comment>
<comment type="similarity">
    <text evidence="4">Belongs to the pterin-4-alpha-carbinolamine dehydratase family.</text>
</comment>
<keyword evidence="17" id="KW-1185">Reference proteome</keyword>
<keyword evidence="11" id="KW-0456">Lyase</keyword>
<gene>
    <name evidence="16" type="ORF">LITE_LOCUS30283</name>
</gene>
<dbReference type="GO" id="GO:0008124">
    <property type="term" value="F:4-alpha-hydroxytetrahydrobiopterin dehydratase activity"/>
    <property type="evidence" value="ECO:0007669"/>
    <property type="project" value="UniProtKB-EC"/>
</dbReference>
<sequence>MAAAQLFFSPPLSNPHPAPNHRRWVQSSSILSRQNRASAGKFVTRANGGDMLGDFGARDPFPAEVESRFGEKVLGNMDTEHKILIPNISAMSLAQQECSPVSPVQPPMSKDDAQRLLKKVLGWRLLEEEGGLKLQCLWKLKDFGCGIELINRIHRVTEASGHFPNLHLEHPNQVRAELWTRTIGGLTMNDFIVAAKIDAIKTSDLAPRKRRRSRRMAGRVAITSKLELKPPPYPMDALEPHMSKETFEYHWGKHHRAYVDNLNKQIDGTDFENMSLGDVVVATYNKGDVLPAFNNAAQAWNHEFFWESMKPGGGGKPSGELLTLIKRDFGSFEKFAQEFRTAASTQFGSGWAWLVYKANRLDVENAVNPIPSEEDKKLVVVKSPNAVNPLVWDYDHAYYLDFQNRRPDYISTFMEKLVSWEAVNARLEAAKARASKREEEEEMKKREEGDIGDSQPVEMFVDGDGQDDDSDD</sequence>
<dbReference type="FunFam" id="1.10.287.990:FF:000002">
    <property type="entry name" value="Superoxide dismutase"/>
    <property type="match status" value="1"/>
</dbReference>
<dbReference type="InterPro" id="IPR019831">
    <property type="entry name" value="Mn/Fe_SOD_N"/>
</dbReference>
<dbReference type="InterPro" id="IPR001533">
    <property type="entry name" value="Pterin_deHydtase"/>
</dbReference>
<dbReference type="Pfam" id="PF00081">
    <property type="entry name" value="Sod_Fe_N"/>
    <property type="match status" value="1"/>
</dbReference>
<dbReference type="GO" id="GO:0046872">
    <property type="term" value="F:metal ion binding"/>
    <property type="evidence" value="ECO:0007669"/>
    <property type="project" value="UniProtKB-KW"/>
</dbReference>
<dbReference type="InterPro" id="IPR036324">
    <property type="entry name" value="Mn/Fe_SOD_N_sf"/>
</dbReference>
<feature type="domain" description="Manganese/iron superoxide dismutase N-terminal" evidence="14">
    <location>
        <begin position="227"/>
        <end position="309"/>
    </location>
</feature>
<keyword evidence="8" id="KW-0479">Metal-binding</keyword>
<dbReference type="Pfam" id="PF02777">
    <property type="entry name" value="Sod_Fe_C"/>
    <property type="match status" value="1"/>
</dbReference>
<evidence type="ECO:0000313" key="16">
    <source>
        <dbReference type="EMBL" id="CAI0449733.1"/>
    </source>
</evidence>
<protein>
    <recommendedName>
        <fullName evidence="18">Superoxide dismutase</fullName>
    </recommendedName>
</protein>
<feature type="region of interest" description="Disordered" evidence="13">
    <location>
        <begin position="431"/>
        <end position="472"/>
    </location>
</feature>
<keyword evidence="6" id="KW-0150">Chloroplast</keyword>
<reference evidence="16" key="1">
    <citation type="submission" date="2022-08" db="EMBL/GenBank/DDBJ databases">
        <authorList>
            <person name="Gutierrez-Valencia J."/>
        </authorList>
    </citation>
    <scope>NUCLEOTIDE SEQUENCE</scope>
</reference>
<dbReference type="SUPFAM" id="SSF55248">
    <property type="entry name" value="PCD-like"/>
    <property type="match status" value="1"/>
</dbReference>
<dbReference type="Pfam" id="PF01329">
    <property type="entry name" value="Pterin_4a"/>
    <property type="match status" value="1"/>
</dbReference>
<evidence type="ECO:0000259" key="14">
    <source>
        <dbReference type="Pfam" id="PF00081"/>
    </source>
</evidence>
<dbReference type="Gene3D" id="3.30.1360.20">
    <property type="entry name" value="Transcriptional coactivator/pterin dehydratase"/>
    <property type="match status" value="1"/>
</dbReference>
<dbReference type="InterPro" id="IPR019832">
    <property type="entry name" value="Mn/Fe_SOD_C"/>
</dbReference>
<evidence type="ECO:0000256" key="13">
    <source>
        <dbReference type="SAM" id="MobiDB-lite"/>
    </source>
</evidence>
<name>A0AAV0MUL6_9ROSI</name>
<evidence type="ECO:0000256" key="5">
    <source>
        <dbReference type="ARBA" id="ARBA00008714"/>
    </source>
</evidence>
<dbReference type="Gene3D" id="1.10.287.990">
    <property type="entry name" value="Fe,Mn superoxide dismutase (SOD) domain"/>
    <property type="match status" value="1"/>
</dbReference>
<dbReference type="PANTHER" id="PTHR42769">
    <property type="entry name" value="SUPEROXIDE DISMUTASE"/>
    <property type="match status" value="1"/>
</dbReference>
<evidence type="ECO:0000256" key="9">
    <source>
        <dbReference type="ARBA" id="ARBA00023002"/>
    </source>
</evidence>